<comment type="caution">
    <text evidence="1">The sequence shown here is derived from an EMBL/GenBank/DDBJ whole genome shotgun (WGS) entry which is preliminary data.</text>
</comment>
<keyword evidence="2" id="KW-1185">Reference proteome</keyword>
<reference evidence="1 2" key="1">
    <citation type="submission" date="2016-05" db="EMBL/GenBank/DDBJ databases">
        <title>Single-cell genome of chain-forming Candidatus Thiomargarita nelsonii and comparison to other large sulfur-oxidizing bacteria.</title>
        <authorList>
            <person name="Winkel M."/>
            <person name="Salman V."/>
            <person name="Woyke T."/>
            <person name="Schulz-Vogt H."/>
            <person name="Richter M."/>
            <person name="Flood B."/>
            <person name="Bailey J."/>
            <person name="Amann R."/>
            <person name="Mussmann M."/>
        </authorList>
    </citation>
    <scope>NUCLEOTIDE SEQUENCE [LARGE SCALE GENOMIC DNA]</scope>
    <source>
        <strain evidence="1 2">THI036</strain>
    </source>
</reference>
<evidence type="ECO:0000313" key="2">
    <source>
        <dbReference type="Proteomes" id="UP000076962"/>
    </source>
</evidence>
<dbReference type="AlphaFoldDB" id="A0A176RXG6"/>
<name>A0A176RXG6_9GAMM</name>
<evidence type="ECO:0000313" key="1">
    <source>
        <dbReference type="EMBL" id="OAD20414.1"/>
    </source>
</evidence>
<organism evidence="1 2">
    <name type="scientific">Candidatus Thiomargarita nelsonii</name>
    <dbReference type="NCBI Taxonomy" id="1003181"/>
    <lineage>
        <taxon>Bacteria</taxon>
        <taxon>Pseudomonadati</taxon>
        <taxon>Pseudomonadota</taxon>
        <taxon>Gammaproteobacteria</taxon>
        <taxon>Thiotrichales</taxon>
        <taxon>Thiotrichaceae</taxon>
        <taxon>Thiomargarita</taxon>
    </lineage>
</organism>
<protein>
    <submittedName>
        <fullName evidence="1">Membrane protein</fullName>
    </submittedName>
</protein>
<proteinExistence type="predicted"/>
<accession>A0A176RXG6</accession>
<dbReference type="EMBL" id="LUTY01002394">
    <property type="protein sequence ID" value="OAD20414.1"/>
    <property type="molecule type" value="Genomic_DNA"/>
</dbReference>
<gene>
    <name evidence="1" type="ORF">THIOM_003885</name>
</gene>
<dbReference type="Proteomes" id="UP000076962">
    <property type="component" value="Unassembled WGS sequence"/>
</dbReference>
<sequence length="56" mass="6105">MREFALALLLALPLFAFWVAGAPLSWQGPQLKGFNFQGCITVIPEITALLIALGIY</sequence>